<organism evidence="2 3">
    <name type="scientific">Mytilus edulis</name>
    <name type="common">Blue mussel</name>
    <dbReference type="NCBI Taxonomy" id="6550"/>
    <lineage>
        <taxon>Eukaryota</taxon>
        <taxon>Metazoa</taxon>
        <taxon>Spiralia</taxon>
        <taxon>Lophotrochozoa</taxon>
        <taxon>Mollusca</taxon>
        <taxon>Bivalvia</taxon>
        <taxon>Autobranchia</taxon>
        <taxon>Pteriomorphia</taxon>
        <taxon>Mytilida</taxon>
        <taxon>Mytiloidea</taxon>
        <taxon>Mytilidae</taxon>
        <taxon>Mytilinae</taxon>
        <taxon>Mytilus</taxon>
    </lineage>
</organism>
<dbReference type="AlphaFoldDB" id="A0A8S3QM04"/>
<evidence type="ECO:0000313" key="3">
    <source>
        <dbReference type="Proteomes" id="UP000683360"/>
    </source>
</evidence>
<feature type="region of interest" description="Disordered" evidence="1">
    <location>
        <begin position="369"/>
        <end position="412"/>
    </location>
</feature>
<keyword evidence="3" id="KW-1185">Reference proteome</keyword>
<name>A0A8S3QM04_MYTED</name>
<sequence>MAPSSPSVCSYTAAPNNIYDQSSKESSEALSNTFSKGCVLETVLLILPLIWNSQIEKVRGILCQITGNPSNTETEAFANSLTMQAREQNTHRFVPNTEFKLLHEYYKRPQNSYAAPVRNRTNSTYLHKSTPLAETGNMSIGMTSVPQAVQPCFPDLSTKIDEIQFSSVLEDEYVNQRLSASCSPVSETSMEITSSVPQSSFPDTSQTITQSIILKMGESATARIKSALFYDTSTRNLHECQSSNSDVSSVRSSPELKTLSNVQMDVERNNSRSKVNLQMGEGLLPAISRLSSALIYDTSTRNLHECQSPNSDASSVRSSPELITLRNVQMDVETNNSTSKVNSQMGEGLLQAVSRNESALFYDTSNRNLNECQSPNSNASSVRSSPELTTLSNEQGDDVETKYSTSKVKTQPSRPFECGCYNIQNNSATSMMKKIVSTLGE</sequence>
<feature type="compositionally biased region" description="Low complexity" evidence="1">
    <location>
        <begin position="374"/>
        <end position="386"/>
    </location>
</feature>
<proteinExistence type="predicted"/>
<comment type="caution">
    <text evidence="2">The sequence shown here is derived from an EMBL/GenBank/DDBJ whole genome shotgun (WGS) entry which is preliminary data.</text>
</comment>
<dbReference type="Proteomes" id="UP000683360">
    <property type="component" value="Unassembled WGS sequence"/>
</dbReference>
<feature type="compositionally biased region" description="Polar residues" evidence="1">
    <location>
        <begin position="402"/>
        <end position="412"/>
    </location>
</feature>
<protein>
    <submittedName>
        <fullName evidence="2">Uncharacterized protein</fullName>
    </submittedName>
</protein>
<accession>A0A8S3QM04</accession>
<gene>
    <name evidence="2" type="ORF">MEDL_10818</name>
</gene>
<evidence type="ECO:0000313" key="2">
    <source>
        <dbReference type="EMBL" id="CAG2195857.1"/>
    </source>
</evidence>
<dbReference type="EMBL" id="CAJPWZ010000536">
    <property type="protein sequence ID" value="CAG2195857.1"/>
    <property type="molecule type" value="Genomic_DNA"/>
</dbReference>
<evidence type="ECO:0000256" key="1">
    <source>
        <dbReference type="SAM" id="MobiDB-lite"/>
    </source>
</evidence>
<reference evidence="2" key="1">
    <citation type="submission" date="2021-03" db="EMBL/GenBank/DDBJ databases">
        <authorList>
            <person name="Bekaert M."/>
        </authorList>
    </citation>
    <scope>NUCLEOTIDE SEQUENCE</scope>
</reference>